<evidence type="ECO:0000313" key="1">
    <source>
        <dbReference type="EMBL" id="MFC4676648.1"/>
    </source>
</evidence>
<dbReference type="PANTHER" id="PTHR35810:SF1">
    <property type="entry name" value="CYTOPLASMIC PROTEIN"/>
    <property type="match status" value="1"/>
</dbReference>
<gene>
    <name evidence="1" type="ORF">ACFO6W_23480</name>
</gene>
<reference evidence="2" key="1">
    <citation type="journal article" date="2019" name="Int. J. Syst. Evol. Microbiol.">
        <title>The Global Catalogue of Microorganisms (GCM) 10K type strain sequencing project: providing services to taxonomists for standard genome sequencing and annotation.</title>
        <authorList>
            <consortium name="The Broad Institute Genomics Platform"/>
            <consortium name="The Broad Institute Genome Sequencing Center for Infectious Disease"/>
            <person name="Wu L."/>
            <person name="Ma J."/>
        </authorList>
    </citation>
    <scope>NUCLEOTIDE SEQUENCE [LARGE SCALE GENOMIC DNA]</scope>
    <source>
        <strain evidence="2">CCUG 66188</strain>
    </source>
</reference>
<comment type="caution">
    <text evidence="1">The sequence shown here is derived from an EMBL/GenBank/DDBJ whole genome shotgun (WGS) entry which is preliminary data.</text>
</comment>
<sequence length="121" mass="13659">MKEGIRGVITITENGIVAVPGHVRMSVSDIADLFGIYYQTAKKLIRDIEKSGVVRGDDSMDCVVEGKNIYPDYYGLDMVIALAFRIQSRNAEVFREWLCGKAVRKEIPEMPIISIQNYMLN</sequence>
<keyword evidence="2" id="KW-1185">Reference proteome</keyword>
<dbReference type="EMBL" id="JBHSGN010000148">
    <property type="protein sequence ID" value="MFC4676648.1"/>
    <property type="molecule type" value="Genomic_DNA"/>
</dbReference>
<organism evidence="1 2">
    <name type="scientific">Dysgonomonas termitidis</name>
    <dbReference type="NCBI Taxonomy" id="1516126"/>
    <lineage>
        <taxon>Bacteria</taxon>
        <taxon>Pseudomonadati</taxon>
        <taxon>Bacteroidota</taxon>
        <taxon>Bacteroidia</taxon>
        <taxon>Bacteroidales</taxon>
        <taxon>Dysgonomonadaceae</taxon>
        <taxon>Dysgonomonas</taxon>
    </lineage>
</organism>
<proteinExistence type="predicted"/>
<dbReference type="RefSeq" id="WP_380001089.1">
    <property type="nucleotide sequence ID" value="NZ_JBHSGN010000148.1"/>
</dbReference>
<dbReference type="Proteomes" id="UP001596023">
    <property type="component" value="Unassembled WGS sequence"/>
</dbReference>
<protein>
    <submittedName>
        <fullName evidence="1">Uncharacterized protein</fullName>
    </submittedName>
</protein>
<name>A0ABV9L2U0_9BACT</name>
<accession>A0ABV9L2U0</accession>
<dbReference type="PANTHER" id="PTHR35810">
    <property type="entry name" value="CYTOPLASMIC PROTEIN-RELATED"/>
    <property type="match status" value="1"/>
</dbReference>
<evidence type="ECO:0000313" key="2">
    <source>
        <dbReference type="Proteomes" id="UP001596023"/>
    </source>
</evidence>